<evidence type="ECO:0000256" key="1">
    <source>
        <dbReference type="ARBA" id="ARBA00007787"/>
    </source>
</evidence>
<protein>
    <recommendedName>
        <fullName evidence="6">Glutaredoxin</fullName>
    </recommendedName>
</protein>
<comment type="similarity">
    <text evidence="1 6">Belongs to the glutaredoxin family.</text>
</comment>
<dbReference type="GO" id="GO:0015038">
    <property type="term" value="F:glutathione disulfide oxidoreductase activity"/>
    <property type="evidence" value="ECO:0007669"/>
    <property type="project" value="UniProtKB-UniRule"/>
</dbReference>
<dbReference type="NCBIfam" id="TIGR02181">
    <property type="entry name" value="GRX_bact"/>
    <property type="match status" value="1"/>
</dbReference>
<evidence type="ECO:0000256" key="6">
    <source>
        <dbReference type="RuleBase" id="RU364065"/>
    </source>
</evidence>
<dbReference type="InterPro" id="IPR011900">
    <property type="entry name" value="GRX_bact"/>
</dbReference>
<evidence type="ECO:0000259" key="7">
    <source>
        <dbReference type="Pfam" id="PF00462"/>
    </source>
</evidence>
<dbReference type="KEGG" id="kak:Kalk_08445"/>
<dbReference type="GO" id="GO:0005737">
    <property type="term" value="C:cytoplasm"/>
    <property type="evidence" value="ECO:0007669"/>
    <property type="project" value="TreeGrafter"/>
</dbReference>
<dbReference type="Pfam" id="PF00462">
    <property type="entry name" value="Glutaredoxin"/>
    <property type="match status" value="1"/>
</dbReference>
<keyword evidence="3 6" id="KW-0249">Electron transport</keyword>
<feature type="domain" description="Glutaredoxin" evidence="7">
    <location>
        <begin position="4"/>
        <end position="63"/>
    </location>
</feature>
<dbReference type="PROSITE" id="PS00195">
    <property type="entry name" value="GLUTAREDOXIN_1"/>
    <property type="match status" value="1"/>
</dbReference>
<evidence type="ECO:0000256" key="2">
    <source>
        <dbReference type="ARBA" id="ARBA00022448"/>
    </source>
</evidence>
<proteinExistence type="inferred from homology"/>
<dbReference type="PANTHER" id="PTHR45694:SF18">
    <property type="entry name" value="GLUTAREDOXIN-1-RELATED"/>
    <property type="match status" value="1"/>
</dbReference>
<dbReference type="PROSITE" id="PS51354">
    <property type="entry name" value="GLUTAREDOXIN_2"/>
    <property type="match status" value="1"/>
</dbReference>
<evidence type="ECO:0000256" key="4">
    <source>
        <dbReference type="ARBA" id="ARBA00023157"/>
    </source>
</evidence>
<dbReference type="FunFam" id="3.40.30.10:FF:000018">
    <property type="entry name" value="Glutaredoxin"/>
    <property type="match status" value="1"/>
</dbReference>
<sequence>MADVLIYTTPWCPYCVRAKHLLKSKGASFDEINVNGQPDLRQQMEIRSGAHTVPQIWIGETHVGGCDELYALERAGKLDGLLAS</sequence>
<dbReference type="PRINTS" id="PR00160">
    <property type="entry name" value="GLUTAREDOXIN"/>
</dbReference>
<dbReference type="Gene3D" id="3.40.30.10">
    <property type="entry name" value="Glutaredoxin"/>
    <property type="match status" value="1"/>
</dbReference>
<name>A0A2K9LJA9_9GAMM</name>
<dbReference type="Proteomes" id="UP000235116">
    <property type="component" value="Chromosome"/>
</dbReference>
<keyword evidence="5 6" id="KW-0676">Redox-active center</keyword>
<organism evidence="8 9">
    <name type="scientific">Ketobacter alkanivorans</name>
    <dbReference type="NCBI Taxonomy" id="1917421"/>
    <lineage>
        <taxon>Bacteria</taxon>
        <taxon>Pseudomonadati</taxon>
        <taxon>Pseudomonadota</taxon>
        <taxon>Gammaproteobacteria</taxon>
        <taxon>Pseudomonadales</taxon>
        <taxon>Ketobacteraceae</taxon>
        <taxon>Ketobacter</taxon>
    </lineage>
</organism>
<dbReference type="InterPro" id="IPR002109">
    <property type="entry name" value="Glutaredoxin"/>
</dbReference>
<evidence type="ECO:0000313" key="8">
    <source>
        <dbReference type="EMBL" id="AUM12446.1"/>
    </source>
</evidence>
<dbReference type="CDD" id="cd03418">
    <property type="entry name" value="GRX_GRXb_1_3_like"/>
    <property type="match status" value="1"/>
</dbReference>
<dbReference type="PANTHER" id="PTHR45694">
    <property type="entry name" value="GLUTAREDOXIN 2"/>
    <property type="match status" value="1"/>
</dbReference>
<evidence type="ECO:0000313" key="9">
    <source>
        <dbReference type="Proteomes" id="UP000235116"/>
    </source>
</evidence>
<accession>A0A2K9LJA9</accession>
<dbReference type="EMBL" id="CP022684">
    <property type="protein sequence ID" value="AUM12446.1"/>
    <property type="molecule type" value="Genomic_DNA"/>
</dbReference>
<keyword evidence="4" id="KW-1015">Disulfide bond</keyword>
<dbReference type="InterPro" id="IPR036249">
    <property type="entry name" value="Thioredoxin-like_sf"/>
</dbReference>
<dbReference type="InterPro" id="IPR014025">
    <property type="entry name" value="Glutaredoxin_subgr"/>
</dbReference>
<reference evidence="9" key="1">
    <citation type="submission" date="2017-08" db="EMBL/GenBank/DDBJ databases">
        <title>Direct submision.</title>
        <authorList>
            <person name="Kim S.-J."/>
            <person name="Rhee S.-K."/>
        </authorList>
    </citation>
    <scope>NUCLEOTIDE SEQUENCE [LARGE SCALE GENOMIC DNA]</scope>
    <source>
        <strain evidence="9">GI5</strain>
    </source>
</reference>
<dbReference type="OrthoDB" id="9814618at2"/>
<dbReference type="RefSeq" id="WP_101893812.1">
    <property type="nucleotide sequence ID" value="NZ_CP022684.1"/>
</dbReference>
<dbReference type="InterPro" id="IPR011767">
    <property type="entry name" value="GLR_AS"/>
</dbReference>
<keyword evidence="9" id="KW-1185">Reference proteome</keyword>
<evidence type="ECO:0000256" key="5">
    <source>
        <dbReference type="ARBA" id="ARBA00023284"/>
    </source>
</evidence>
<dbReference type="AlphaFoldDB" id="A0A2K9LJA9"/>
<dbReference type="SUPFAM" id="SSF52833">
    <property type="entry name" value="Thioredoxin-like"/>
    <property type="match status" value="1"/>
</dbReference>
<comment type="function">
    <text evidence="6">Has a glutathione-disulfide oxidoreductase activity in the presence of NADPH and glutathione reductase. Reduces low molecular weight disulfides and proteins.</text>
</comment>
<dbReference type="GO" id="GO:0034599">
    <property type="term" value="P:cellular response to oxidative stress"/>
    <property type="evidence" value="ECO:0007669"/>
    <property type="project" value="TreeGrafter"/>
</dbReference>
<keyword evidence="6" id="KW-0963">Cytoplasm</keyword>
<evidence type="ECO:0000256" key="3">
    <source>
        <dbReference type="ARBA" id="ARBA00022982"/>
    </source>
</evidence>
<dbReference type="GO" id="GO:0045454">
    <property type="term" value="P:cell redox homeostasis"/>
    <property type="evidence" value="ECO:0007669"/>
    <property type="project" value="InterPro"/>
</dbReference>
<gene>
    <name evidence="8" type="primary">grxC</name>
    <name evidence="8" type="ORF">Kalk_08445</name>
</gene>
<keyword evidence="2 6" id="KW-0813">Transport</keyword>